<feature type="domain" description="RBP-J/Cbf11/Cbf12 DNA binding" evidence="8">
    <location>
        <begin position="96"/>
        <end position="377"/>
    </location>
</feature>
<evidence type="ECO:0000256" key="7">
    <source>
        <dbReference type="SAM" id="MobiDB-lite"/>
    </source>
</evidence>
<feature type="region of interest" description="Disordered" evidence="7">
    <location>
        <begin position="330"/>
        <end position="352"/>
    </location>
</feature>
<dbReference type="Pfam" id="PF09271">
    <property type="entry name" value="LAG1-DNAbind"/>
    <property type="match status" value="1"/>
</dbReference>
<comment type="subcellular location">
    <subcellularLocation>
        <location evidence="1">Nucleus</location>
    </subcellularLocation>
</comment>
<accession>A0AAF1BEZ4</accession>
<keyword evidence="4" id="KW-0238">DNA-binding</keyword>
<dbReference type="InterPro" id="IPR008967">
    <property type="entry name" value="p53-like_TF_DNA-bd_sf"/>
</dbReference>
<feature type="compositionally biased region" description="Basic residues" evidence="7">
    <location>
        <begin position="588"/>
        <end position="599"/>
    </location>
</feature>
<gene>
    <name evidence="10" type="primary">cbf11</name>
    <name evidence="10" type="ORF">LOC62_01G000243</name>
</gene>
<dbReference type="EMBL" id="CP086714">
    <property type="protein sequence ID" value="WOO76617.1"/>
    <property type="molecule type" value="Genomic_DNA"/>
</dbReference>
<proteinExistence type="inferred from homology"/>
<dbReference type="InterPro" id="IPR015351">
    <property type="entry name" value="RBP-J/Cbf11/Cbf12_DNA-bd"/>
</dbReference>
<feature type="compositionally biased region" description="Low complexity" evidence="7">
    <location>
        <begin position="922"/>
        <end position="941"/>
    </location>
</feature>
<dbReference type="SMART" id="SM01268">
    <property type="entry name" value="BTD"/>
    <property type="match status" value="1"/>
</dbReference>
<dbReference type="AlphaFoldDB" id="A0AAF1BEZ4"/>
<keyword evidence="6" id="KW-0539">Nucleus</keyword>
<evidence type="ECO:0000256" key="1">
    <source>
        <dbReference type="ARBA" id="ARBA00004123"/>
    </source>
</evidence>
<comment type="similarity">
    <text evidence="2">Belongs to the Su(H) family.</text>
</comment>
<organism evidence="10 11">
    <name type="scientific">Vanrija pseudolonga</name>
    <dbReference type="NCBI Taxonomy" id="143232"/>
    <lineage>
        <taxon>Eukaryota</taxon>
        <taxon>Fungi</taxon>
        <taxon>Dikarya</taxon>
        <taxon>Basidiomycota</taxon>
        <taxon>Agaricomycotina</taxon>
        <taxon>Tremellomycetes</taxon>
        <taxon>Trichosporonales</taxon>
        <taxon>Trichosporonaceae</taxon>
        <taxon>Vanrija</taxon>
    </lineage>
</organism>
<keyword evidence="11" id="KW-1185">Reference proteome</keyword>
<dbReference type="SMART" id="SM01267">
    <property type="entry name" value="LAG1_DNAbind"/>
    <property type="match status" value="1"/>
</dbReference>
<keyword evidence="3" id="KW-0805">Transcription regulation</keyword>
<dbReference type="SUPFAM" id="SSF110217">
    <property type="entry name" value="DNA-binding protein LAG-1 (CSL)"/>
    <property type="match status" value="1"/>
</dbReference>
<evidence type="ECO:0000259" key="8">
    <source>
        <dbReference type="SMART" id="SM01267"/>
    </source>
</evidence>
<name>A0AAF1BEZ4_9TREE</name>
<dbReference type="InterPro" id="IPR015350">
    <property type="entry name" value="Beta-trefoil_DNA-bd_dom"/>
</dbReference>
<dbReference type="RefSeq" id="XP_062622649.1">
    <property type="nucleotide sequence ID" value="XM_062766665.1"/>
</dbReference>
<dbReference type="InterPro" id="IPR040159">
    <property type="entry name" value="CLS_fam"/>
</dbReference>
<dbReference type="GO" id="GO:0005634">
    <property type="term" value="C:nucleus"/>
    <property type="evidence" value="ECO:0007669"/>
    <property type="project" value="UniProtKB-SubCell"/>
</dbReference>
<feature type="region of interest" description="Disordered" evidence="7">
    <location>
        <begin position="536"/>
        <end position="635"/>
    </location>
</feature>
<reference evidence="10" key="1">
    <citation type="submission" date="2023-10" db="EMBL/GenBank/DDBJ databases">
        <authorList>
            <person name="Noh H."/>
        </authorList>
    </citation>
    <scope>NUCLEOTIDE SEQUENCE</scope>
    <source>
        <strain evidence="10">DUCC4014</strain>
    </source>
</reference>
<feature type="region of interest" description="Disordered" evidence="7">
    <location>
        <begin position="53"/>
        <end position="76"/>
    </location>
</feature>
<evidence type="ECO:0000256" key="4">
    <source>
        <dbReference type="ARBA" id="ARBA00023125"/>
    </source>
</evidence>
<dbReference type="GO" id="GO:0001228">
    <property type="term" value="F:DNA-binding transcription activator activity, RNA polymerase II-specific"/>
    <property type="evidence" value="ECO:0007669"/>
    <property type="project" value="InterPro"/>
</dbReference>
<protein>
    <submittedName>
        <fullName evidence="10">Transcription factor cbf11</fullName>
    </submittedName>
</protein>
<dbReference type="Gene3D" id="2.80.10.50">
    <property type="match status" value="1"/>
</dbReference>
<sequence length="1044" mass="110329">MADQDLHLLDDNPNATPLDLLLNAITGTDPYHFAAEGEGEERGEQLPMYLDPGLESGELEAGSSRKRALESPRLERVTKAPRLTPLTQGVLHDFSTVEVWHPKTGQKSYGKERRIIQPPPTLRVTGPLLPHLTAVTLSAGPSAGDSPVFSSQTHRVGHTSEREPPASFYAGGGKKAERDDKRRIMRHAAAKTGWGGTLPWERSREDMKARDELAEGLAFPGLWVGEDPSKSKEFRLQLTIGDPGATENGETAAAVVVESAVLEPATIAEAAALDTAAPLDADSLHQVLGDAVIATMGDIPDAVDEPAPLVDHLGQASLATLEETQPTLATATTAEQPDSEPKSQEIAPPKPWATFVSDPLTLVSKPSQKTAKARSMASCLSTTDAFALWVRVNAQTVRTKYMKIDGGESESEVPELAARAGKWSPFRFEVLRRAAPPETEDKNPRARFKLDVDREAGVVTYGSIVCLVDVHSGVRTAPILLVRVDKNEAVVGGDHGHPVSELQRVGLVRVLDNYEVDLEGGSRWYLSAPGALAGAGEVKVTRQRGVKTDGSQATAESSTSQQPVPETLSSLETLATDAASQEPSGEPRKRKKKTKRHALAKAAIDEEEQGSTQASLTWNPSKRREGEQAASAGKGTTTNAVTIETVDDFMCWVLGGVACFSYSFFNGGADGNSLPAGPLDPVPRLLADPVYQPEHNALDITLSHFFVPDAAGGVAQPFSVYLGPIGPLPFTTWRSVAPKDKYYDPATVYPAIHYDGSETDSQQPGAPDGRRVYSNFPYSVPHVIANVDLPDPDEVARVIQEYAAPYAGGAAQPVDAIAPPPDQVEAEPTEAPDTAAATAAAAVAADDNSWLGVMGPAGELTIQEALRNAGKSDLGLGGSADATQPADAPVDAATFELEHLPSDLIAPTLDLAGVNGNDDATAADAPAGGAQLASATASGAPSTVALSRPEPASREGGNAQHLPILLVRPDGAGHGIGWSVVVQRALDSQQQPATPGASAPWVSAGSWPFLWNMPWLKGGRESALPFTWSQRRNGGIGVRTGLRT</sequence>
<evidence type="ECO:0000313" key="11">
    <source>
        <dbReference type="Proteomes" id="UP000827549"/>
    </source>
</evidence>
<feature type="region of interest" description="Disordered" evidence="7">
    <location>
        <begin position="142"/>
        <end position="180"/>
    </location>
</feature>
<dbReference type="InterPro" id="IPR036358">
    <property type="entry name" value="BTD_sf"/>
</dbReference>
<dbReference type="GO" id="GO:0000978">
    <property type="term" value="F:RNA polymerase II cis-regulatory region sequence-specific DNA binding"/>
    <property type="evidence" value="ECO:0007669"/>
    <property type="project" value="InterPro"/>
</dbReference>
<evidence type="ECO:0000256" key="3">
    <source>
        <dbReference type="ARBA" id="ARBA00023015"/>
    </source>
</evidence>
<feature type="compositionally biased region" description="Basic and acidic residues" evidence="7">
    <location>
        <begin position="67"/>
        <end position="76"/>
    </location>
</feature>
<dbReference type="PANTHER" id="PTHR10665">
    <property type="entry name" value="RECOMBINING BINDING PROTEIN SUPPRESSOR OF HAIRLESS"/>
    <property type="match status" value="1"/>
</dbReference>
<feature type="region of interest" description="Disordered" evidence="7">
    <location>
        <begin position="922"/>
        <end position="959"/>
    </location>
</feature>
<dbReference type="Proteomes" id="UP000827549">
    <property type="component" value="Chromosome 1"/>
</dbReference>
<feature type="compositionally biased region" description="Polar residues" evidence="7">
    <location>
        <begin position="610"/>
        <end position="620"/>
    </location>
</feature>
<dbReference type="GeneID" id="87803502"/>
<feature type="compositionally biased region" description="Polar residues" evidence="7">
    <location>
        <begin position="563"/>
        <end position="583"/>
    </location>
</feature>
<evidence type="ECO:0000256" key="6">
    <source>
        <dbReference type="ARBA" id="ARBA00023242"/>
    </source>
</evidence>
<evidence type="ECO:0000259" key="9">
    <source>
        <dbReference type="SMART" id="SM01268"/>
    </source>
</evidence>
<evidence type="ECO:0000313" key="10">
    <source>
        <dbReference type="EMBL" id="WOO76617.1"/>
    </source>
</evidence>
<feature type="compositionally biased region" description="Low complexity" evidence="7">
    <location>
        <begin position="551"/>
        <end position="562"/>
    </location>
</feature>
<evidence type="ECO:0000256" key="5">
    <source>
        <dbReference type="ARBA" id="ARBA00023163"/>
    </source>
</evidence>
<dbReference type="SUPFAM" id="SSF49417">
    <property type="entry name" value="p53-like transcription factors"/>
    <property type="match status" value="1"/>
</dbReference>
<feature type="domain" description="Beta-trefoil DNA-binding" evidence="9">
    <location>
        <begin position="378"/>
        <end position="600"/>
    </location>
</feature>
<keyword evidence="5" id="KW-0804">Transcription</keyword>
<evidence type="ECO:0000256" key="2">
    <source>
        <dbReference type="ARBA" id="ARBA00009704"/>
    </source>
</evidence>